<dbReference type="InterPro" id="IPR045851">
    <property type="entry name" value="AMP-bd_C_sf"/>
</dbReference>
<dbReference type="PRINTS" id="PR01009">
    <property type="entry name" value="FLGMRINGFLIF"/>
</dbReference>
<feature type="domain" description="Flagellar M-ring C-terminal" evidence="16">
    <location>
        <begin position="259"/>
        <end position="440"/>
    </location>
</feature>
<dbReference type="InterPro" id="IPR000067">
    <property type="entry name" value="FlgMring_FliF"/>
</dbReference>
<evidence type="ECO:0000313" key="18">
    <source>
        <dbReference type="Proteomes" id="UP001528850"/>
    </source>
</evidence>
<dbReference type="PANTHER" id="PTHR30046">
    <property type="entry name" value="FLAGELLAR M-RING PROTEIN"/>
    <property type="match status" value="1"/>
</dbReference>
<feature type="transmembrane region" description="Helical" evidence="14">
    <location>
        <begin position="467"/>
        <end position="485"/>
    </location>
</feature>
<dbReference type="Gene3D" id="3.30.300.30">
    <property type="match status" value="1"/>
</dbReference>
<feature type="transmembrane region" description="Helical" evidence="14">
    <location>
        <begin position="31"/>
        <end position="50"/>
    </location>
</feature>
<dbReference type="InterPro" id="IPR013556">
    <property type="entry name" value="Flag_M-ring_C"/>
</dbReference>
<keyword evidence="17" id="KW-0966">Cell projection</keyword>
<comment type="caution">
    <text evidence="17">The sequence shown here is derived from an EMBL/GenBank/DDBJ whole genome shotgun (WGS) entry which is preliminary data.</text>
</comment>
<evidence type="ECO:0000256" key="8">
    <source>
        <dbReference type="ARBA" id="ARBA00022989"/>
    </source>
</evidence>
<sequence>MADNGVANTESGGKRMDSLKSLAQTPAARQLFMLAGIAAAVAIGIAAVLWSRAPNYGLLYGGLEQKDAAAVTQALQAANTPYTLSTDGSSIFVPAADVAGVRLKLAGQGLPQGAAAATVPGSDSPFGMSDMAERARYQSMLESDLSSTIAGLQSVRAARVHLAMPKPSAFIRDNKPASASVVVTLYPGRQLDQGQVAAIVHLVAASVPGLDTRQVSVIDQAGNLLTVSDPDSAMAIGDTRMRLSNRIEATYTQRVEDLLTPLVGAGKVRAQVFADLDFAQTEKASETFNHDNPALRSEQTSSETRSDGASQGGVPGALSNQPPNTGANATAANPANGGAKPGAQGATTQTAQTPTQNSQSATRNYELDRTVSHVTDPAGKVARLTVAVVVDNKQVVGKDGKSTSVPFTADELGRLTELTKNAVGFSAARGDSVSVINEPFRGEVADAEPESAPFWEHPGMLDLIKQGLGVMVALIVGFFVLRPILKGLLKPAPVMMNNVALAGPMPTVSVMVDDDDMTPDRVSTSAQPQLGSPHLLAYEQKVGLAKRMAAENPKQIAQVVKSWVGDDGG</sequence>
<comment type="function">
    <text evidence="1 12">The M ring may be actively involved in energy transduction.</text>
</comment>
<evidence type="ECO:0000256" key="4">
    <source>
        <dbReference type="ARBA" id="ARBA00007971"/>
    </source>
</evidence>
<comment type="similarity">
    <text evidence="4 12">Belongs to the FliF family.</text>
</comment>
<dbReference type="NCBIfam" id="TIGR00206">
    <property type="entry name" value="fliF"/>
    <property type="match status" value="1"/>
</dbReference>
<evidence type="ECO:0000256" key="10">
    <source>
        <dbReference type="ARBA" id="ARBA00023143"/>
    </source>
</evidence>
<protein>
    <recommendedName>
        <fullName evidence="5 12">Flagellar M-ring protein</fullName>
    </recommendedName>
</protein>
<proteinExistence type="inferred from homology"/>
<keyword evidence="8 14" id="KW-1133">Transmembrane helix</keyword>
<dbReference type="Pfam" id="PF01514">
    <property type="entry name" value="YscJ_FliF"/>
    <property type="match status" value="1"/>
</dbReference>
<keyword evidence="18" id="KW-1185">Reference proteome</keyword>
<dbReference type="RefSeq" id="WP_320549661.1">
    <property type="nucleotide sequence ID" value="NZ_JAQLOK010000001.1"/>
</dbReference>
<dbReference type="Pfam" id="PF08345">
    <property type="entry name" value="YscJ_FliF_C"/>
    <property type="match status" value="1"/>
</dbReference>
<evidence type="ECO:0000256" key="2">
    <source>
        <dbReference type="ARBA" id="ARBA00004117"/>
    </source>
</evidence>
<comment type="subcellular location">
    <subcellularLocation>
        <location evidence="2 12">Bacterial flagellum basal body</location>
    </subcellularLocation>
    <subcellularLocation>
        <location evidence="3">Cell membrane</location>
        <topology evidence="3">Multi-pass membrane protein</topology>
    </subcellularLocation>
</comment>
<evidence type="ECO:0000256" key="9">
    <source>
        <dbReference type="ARBA" id="ARBA00023136"/>
    </source>
</evidence>
<dbReference type="PIRSF" id="PIRSF004862">
    <property type="entry name" value="FliF"/>
    <property type="match status" value="1"/>
</dbReference>
<evidence type="ECO:0000256" key="7">
    <source>
        <dbReference type="ARBA" id="ARBA00022692"/>
    </source>
</evidence>
<evidence type="ECO:0000313" key="17">
    <source>
        <dbReference type="EMBL" id="MDF4025150.1"/>
    </source>
</evidence>
<feature type="compositionally biased region" description="Low complexity" evidence="13">
    <location>
        <begin position="320"/>
        <end position="356"/>
    </location>
</feature>
<keyword evidence="7 14" id="KW-0812">Transmembrane</keyword>
<evidence type="ECO:0000256" key="5">
    <source>
        <dbReference type="ARBA" id="ARBA00017949"/>
    </source>
</evidence>
<dbReference type="EMBL" id="JARJJS010000002">
    <property type="protein sequence ID" value="MDF4025150.1"/>
    <property type="molecule type" value="Genomic_DNA"/>
</dbReference>
<evidence type="ECO:0000256" key="14">
    <source>
        <dbReference type="SAM" id="Phobius"/>
    </source>
</evidence>
<reference evidence="17 18" key="1">
    <citation type="journal article" date="2024" name="Curr. Microbiol.">
        <title>Luteibacter sahnii sp. nov., A Novel Yellow-Colored Xanthomonadin Pigment Producing Probiotic Bacterium from Healthy Rice Seed Microbiome.</title>
        <authorList>
            <person name="Jaiswal G."/>
            <person name="Rana R."/>
            <person name="Nayak P.K."/>
            <person name="Chouhan R."/>
            <person name="Gandhi S.G."/>
            <person name="Patel H.K."/>
            <person name="Patil P.B."/>
        </authorList>
    </citation>
    <scope>NUCLEOTIDE SEQUENCE [LARGE SCALE GENOMIC DNA]</scope>
    <source>
        <strain evidence="17 18">PPL201</strain>
    </source>
</reference>
<name>A0ABT6BAR9_9GAMM</name>
<feature type="compositionally biased region" description="Polar residues" evidence="13">
    <location>
        <begin position="297"/>
        <end position="309"/>
    </location>
</feature>
<comment type="subunit">
    <text evidence="11">The basal body constitutes a major portion of the flagellar organelle and consists of four rings (L,P,S, and M) mounted on a central rod. The M ring is integral to the inner membrane of the cell and may be connected to the flagellar rod via the S ring. The S (supramembrane ring) lies just distal to the M ring. The L and P rings lie in the outer membrane and the periplasmic space, respectively.</text>
</comment>
<dbReference type="InterPro" id="IPR043427">
    <property type="entry name" value="YscJ/FliF"/>
</dbReference>
<keyword evidence="6" id="KW-1003">Cell membrane</keyword>
<dbReference type="InterPro" id="IPR006182">
    <property type="entry name" value="FliF_N_dom"/>
</dbReference>
<evidence type="ECO:0000256" key="3">
    <source>
        <dbReference type="ARBA" id="ARBA00004651"/>
    </source>
</evidence>
<keyword evidence="17" id="KW-0969">Cilium</keyword>
<evidence type="ECO:0000259" key="15">
    <source>
        <dbReference type="Pfam" id="PF01514"/>
    </source>
</evidence>
<feature type="region of interest" description="Disordered" evidence="13">
    <location>
        <begin position="284"/>
        <end position="365"/>
    </location>
</feature>
<evidence type="ECO:0000256" key="6">
    <source>
        <dbReference type="ARBA" id="ARBA00022475"/>
    </source>
</evidence>
<gene>
    <name evidence="17" type="primary">fliF</name>
    <name evidence="17" type="ORF">P3W24_09265</name>
</gene>
<keyword evidence="17" id="KW-0282">Flagellum</keyword>
<keyword evidence="9 14" id="KW-0472">Membrane</keyword>
<evidence type="ECO:0000256" key="11">
    <source>
        <dbReference type="ARBA" id="ARBA00025936"/>
    </source>
</evidence>
<dbReference type="PANTHER" id="PTHR30046:SF0">
    <property type="entry name" value="FLAGELLAR M-RING PROTEIN"/>
    <property type="match status" value="1"/>
</dbReference>
<evidence type="ECO:0000256" key="1">
    <source>
        <dbReference type="ARBA" id="ARBA00003820"/>
    </source>
</evidence>
<organism evidence="17 18">
    <name type="scientific">Luteibacter sahnii</name>
    <dbReference type="NCBI Taxonomy" id="3021977"/>
    <lineage>
        <taxon>Bacteria</taxon>
        <taxon>Pseudomonadati</taxon>
        <taxon>Pseudomonadota</taxon>
        <taxon>Gammaproteobacteria</taxon>
        <taxon>Lysobacterales</taxon>
        <taxon>Rhodanobacteraceae</taxon>
        <taxon>Luteibacter</taxon>
    </lineage>
</organism>
<accession>A0ABT6BAR9</accession>
<dbReference type="Proteomes" id="UP001528850">
    <property type="component" value="Unassembled WGS sequence"/>
</dbReference>
<feature type="domain" description="Flagellar M-ring N-terminal" evidence="15">
    <location>
        <begin position="52"/>
        <end position="226"/>
    </location>
</feature>
<evidence type="ECO:0000256" key="13">
    <source>
        <dbReference type="SAM" id="MobiDB-lite"/>
    </source>
</evidence>
<keyword evidence="10 12" id="KW-0975">Bacterial flagellum</keyword>
<evidence type="ECO:0000256" key="12">
    <source>
        <dbReference type="PIRNR" id="PIRNR004862"/>
    </source>
</evidence>
<evidence type="ECO:0000259" key="16">
    <source>
        <dbReference type="Pfam" id="PF08345"/>
    </source>
</evidence>